<keyword evidence="6" id="KW-0812">Transmembrane</keyword>
<keyword evidence="2 4" id="KW-0863">Zinc-finger</keyword>
<dbReference type="AlphaFoldDB" id="A0A507F4D5"/>
<organism evidence="8 9">
    <name type="scientific">Chytriomyces confervae</name>
    <dbReference type="NCBI Taxonomy" id="246404"/>
    <lineage>
        <taxon>Eukaryota</taxon>
        <taxon>Fungi</taxon>
        <taxon>Fungi incertae sedis</taxon>
        <taxon>Chytridiomycota</taxon>
        <taxon>Chytridiomycota incertae sedis</taxon>
        <taxon>Chytridiomycetes</taxon>
        <taxon>Chytridiales</taxon>
        <taxon>Chytriomycetaceae</taxon>
        <taxon>Chytriomyces</taxon>
    </lineage>
</organism>
<evidence type="ECO:0000256" key="2">
    <source>
        <dbReference type="ARBA" id="ARBA00022771"/>
    </source>
</evidence>
<feature type="transmembrane region" description="Helical" evidence="6">
    <location>
        <begin position="7"/>
        <end position="24"/>
    </location>
</feature>
<evidence type="ECO:0000256" key="3">
    <source>
        <dbReference type="ARBA" id="ARBA00022833"/>
    </source>
</evidence>
<dbReference type="Gene3D" id="6.20.400.10">
    <property type="match status" value="1"/>
</dbReference>
<dbReference type="EMBL" id="QEAP01000285">
    <property type="protein sequence ID" value="TPX70480.1"/>
    <property type="molecule type" value="Genomic_DNA"/>
</dbReference>
<keyword evidence="3 4" id="KW-0862">Zinc</keyword>
<dbReference type="SUPFAM" id="SSF90229">
    <property type="entry name" value="CCCH zinc finger"/>
    <property type="match status" value="1"/>
</dbReference>
<reference evidence="8 9" key="1">
    <citation type="journal article" date="2019" name="Sci. Rep.">
        <title>Comparative genomics of chytrid fungi reveal insights into the obligate biotrophic and pathogenic lifestyle of Synchytrium endobioticum.</title>
        <authorList>
            <person name="van de Vossenberg B.T.L.H."/>
            <person name="Warris S."/>
            <person name="Nguyen H.D.T."/>
            <person name="van Gent-Pelzer M.P.E."/>
            <person name="Joly D.L."/>
            <person name="van de Geest H.C."/>
            <person name="Bonants P.J.M."/>
            <person name="Smith D.S."/>
            <person name="Levesque C.A."/>
            <person name="van der Lee T.A.J."/>
        </authorList>
    </citation>
    <scope>NUCLEOTIDE SEQUENCE [LARGE SCALE GENOMIC DNA]</scope>
    <source>
        <strain evidence="8 9">CBS 675.73</strain>
    </source>
</reference>
<protein>
    <recommendedName>
        <fullName evidence="7">C3H1-type domain-containing protein</fullName>
    </recommendedName>
</protein>
<dbReference type="Proteomes" id="UP000320333">
    <property type="component" value="Unassembled WGS sequence"/>
</dbReference>
<feature type="compositionally biased region" description="Basic and acidic residues" evidence="5">
    <location>
        <begin position="396"/>
        <end position="407"/>
    </location>
</feature>
<name>A0A507F4D5_9FUNG</name>
<dbReference type="GO" id="GO:0005829">
    <property type="term" value="C:cytosol"/>
    <property type="evidence" value="ECO:0007669"/>
    <property type="project" value="TreeGrafter"/>
</dbReference>
<evidence type="ECO:0000256" key="1">
    <source>
        <dbReference type="ARBA" id="ARBA00022723"/>
    </source>
</evidence>
<accession>A0A507F4D5</accession>
<dbReference type="PANTHER" id="PTHR12681:SF0">
    <property type="entry name" value="ZINC FINGER CCCH DOMAIN-CONTAINING PROTEIN 15"/>
    <property type="match status" value="1"/>
</dbReference>
<dbReference type="GO" id="GO:0008270">
    <property type="term" value="F:zinc ion binding"/>
    <property type="evidence" value="ECO:0007669"/>
    <property type="project" value="UniProtKB-KW"/>
</dbReference>
<feature type="domain" description="C3H1-type" evidence="7">
    <location>
        <begin position="155"/>
        <end position="182"/>
    </location>
</feature>
<dbReference type="PROSITE" id="PS51257">
    <property type="entry name" value="PROKAR_LIPOPROTEIN"/>
    <property type="match status" value="1"/>
</dbReference>
<feature type="domain" description="C3H1-type" evidence="7">
    <location>
        <begin position="229"/>
        <end position="267"/>
    </location>
</feature>
<dbReference type="GO" id="GO:0002181">
    <property type="term" value="P:cytoplasmic translation"/>
    <property type="evidence" value="ECO:0007669"/>
    <property type="project" value="TreeGrafter"/>
</dbReference>
<dbReference type="OrthoDB" id="278280at2759"/>
<dbReference type="GO" id="GO:0003729">
    <property type="term" value="F:mRNA binding"/>
    <property type="evidence" value="ECO:0007669"/>
    <property type="project" value="TreeGrafter"/>
</dbReference>
<evidence type="ECO:0000256" key="6">
    <source>
        <dbReference type="SAM" id="Phobius"/>
    </source>
</evidence>
<dbReference type="InterPro" id="IPR000571">
    <property type="entry name" value="Znf_CCCH"/>
</dbReference>
<dbReference type="InterPro" id="IPR036855">
    <property type="entry name" value="Znf_CCCH_sf"/>
</dbReference>
<dbReference type="PANTHER" id="PTHR12681">
    <property type="entry name" value="ZINC FINGER-CONTAINING PROTEIN P48ZNF"/>
    <property type="match status" value="1"/>
</dbReference>
<proteinExistence type="predicted"/>
<feature type="region of interest" description="Disordered" evidence="5">
    <location>
        <begin position="370"/>
        <end position="407"/>
    </location>
</feature>
<evidence type="ECO:0000256" key="5">
    <source>
        <dbReference type="SAM" id="MobiDB-lite"/>
    </source>
</evidence>
<dbReference type="SMART" id="SM00356">
    <property type="entry name" value="ZnF_C3H1"/>
    <property type="match status" value="2"/>
</dbReference>
<comment type="caution">
    <text evidence="8">The sequence shown here is derived from an EMBL/GenBank/DDBJ whole genome shotgun (WGS) entry which is preliminary data.</text>
</comment>
<feature type="compositionally biased region" description="Acidic residues" evidence="5">
    <location>
        <begin position="373"/>
        <end position="382"/>
    </location>
</feature>
<feature type="zinc finger region" description="C3H1-type" evidence="4">
    <location>
        <begin position="229"/>
        <end position="267"/>
    </location>
</feature>
<gene>
    <name evidence="8" type="ORF">CcCBS67573_g06541</name>
</gene>
<dbReference type="Pfam" id="PF00642">
    <property type="entry name" value="zf-CCCH"/>
    <property type="match status" value="1"/>
</dbReference>
<keyword evidence="6" id="KW-1133">Transmembrane helix</keyword>
<dbReference type="STRING" id="246404.A0A507F4D5"/>
<keyword evidence="1 4" id="KW-0479">Metal-binding</keyword>
<evidence type="ECO:0000259" key="7">
    <source>
        <dbReference type="PROSITE" id="PS50103"/>
    </source>
</evidence>
<evidence type="ECO:0000313" key="9">
    <source>
        <dbReference type="Proteomes" id="UP000320333"/>
    </source>
</evidence>
<keyword evidence="9" id="KW-1185">Reference proteome</keyword>
<dbReference type="PROSITE" id="PS50103">
    <property type="entry name" value="ZF_C3H1"/>
    <property type="match status" value="2"/>
</dbReference>
<feature type="zinc finger region" description="C3H1-type" evidence="4">
    <location>
        <begin position="155"/>
        <end position="182"/>
    </location>
</feature>
<dbReference type="Gene3D" id="4.10.1000.10">
    <property type="entry name" value="Zinc finger, CCCH-type"/>
    <property type="match status" value="1"/>
</dbReference>
<sequence length="441" mass="49753">MGYKANAFSYFTYGFGLASLALFACTWFEDLTKLKLAVQIVFGVGIGLDLIDAIMGMMVKDKNKENEAQAAAKKKAVEDKTFGLKNKNKSSKVSKYVEQVKQQVEQGGNPRLKKEAEDRKVSAAQKKAAEEAKKAELAELFKPVQQMQKVPFGVDPKTIVCQYFKAGSCQKGSKCKFSHNLDLDRKVTKIDIYADNEKDNKAADTMDKWDDAKLAEVVGSKQDATNTNLPTEIVCKFFLDAIDTQKYGWFWECPNGNKTCKYRHALPPGYVLKKKETEAERREREAHEKENAITIEDFLDTERHNLGPNLTPINEETFHKWKADRKAKQAEEEDKKAKDKAEAFKKLRSGMKSGMAFSGKELFDFNPDWAVAGDEDDDGAMDIYEREDSDHEDENNEPKKVYLGEDGGKVDDLLADKGKGKAVVTEEFFDDLEGLDDDEEN</sequence>
<dbReference type="Pfam" id="PF16543">
    <property type="entry name" value="DFRP_C"/>
    <property type="match status" value="1"/>
</dbReference>
<dbReference type="InterPro" id="IPR032378">
    <property type="entry name" value="ZC3H15/TMA46_C"/>
</dbReference>
<evidence type="ECO:0000256" key="4">
    <source>
        <dbReference type="PROSITE-ProRule" id="PRU00723"/>
    </source>
</evidence>
<keyword evidence="6" id="KW-0472">Membrane</keyword>
<evidence type="ECO:0000313" key="8">
    <source>
        <dbReference type="EMBL" id="TPX70480.1"/>
    </source>
</evidence>